<dbReference type="Proteomes" id="UP000295706">
    <property type="component" value="Unassembled WGS sequence"/>
</dbReference>
<evidence type="ECO:0000256" key="1">
    <source>
        <dbReference type="ARBA" id="ARBA00004162"/>
    </source>
</evidence>
<feature type="domain" description="LiaI-LiaF-like transmembrane region" evidence="9">
    <location>
        <begin position="100"/>
        <end position="140"/>
    </location>
</feature>
<dbReference type="InterPro" id="IPR043726">
    <property type="entry name" value="LiaI-LiaF-like_TM1"/>
</dbReference>
<feature type="compositionally biased region" description="Polar residues" evidence="6">
    <location>
        <begin position="149"/>
        <end position="158"/>
    </location>
</feature>
<sequence>MEKKLTRIPEDAVLGGVASGMAHYFGIDKTIIRILWVVALLLPVPPSFFWTTVAYIIFWAVLPESHPSTTYMPGEDPSTTPPSRSYFSDAKTNPDRTVKILGIALLAVGAFLLLDELPYWYRFREYVWPVALIGAGAYLLLRQRDKEQYTQSSGTDFTSPPPTPPVDPMPPVDPDPVPYRPFDSNEPGMPIDPDKDLPSGTDGDSPQIK</sequence>
<feature type="domain" description="Phage shock protein PspC N-terminal" evidence="8">
    <location>
        <begin position="3"/>
        <end position="64"/>
    </location>
</feature>
<evidence type="ECO:0000259" key="9">
    <source>
        <dbReference type="Pfam" id="PF18917"/>
    </source>
</evidence>
<dbReference type="PANTHER" id="PTHR33885:SF3">
    <property type="entry name" value="PHAGE SHOCK PROTEIN C"/>
    <property type="match status" value="1"/>
</dbReference>
<evidence type="ECO:0000256" key="2">
    <source>
        <dbReference type="ARBA" id="ARBA00022475"/>
    </source>
</evidence>
<organism evidence="10 11">
    <name type="scientific">Arundinibacter roseus</name>
    <dbReference type="NCBI Taxonomy" id="2070510"/>
    <lineage>
        <taxon>Bacteria</taxon>
        <taxon>Pseudomonadati</taxon>
        <taxon>Bacteroidota</taxon>
        <taxon>Cytophagia</taxon>
        <taxon>Cytophagales</taxon>
        <taxon>Spirosomataceae</taxon>
        <taxon>Arundinibacter</taxon>
    </lineage>
</organism>
<dbReference type="AlphaFoldDB" id="A0A4V2XAK6"/>
<evidence type="ECO:0000313" key="10">
    <source>
        <dbReference type="EMBL" id="TDB68055.1"/>
    </source>
</evidence>
<evidence type="ECO:0000256" key="4">
    <source>
        <dbReference type="ARBA" id="ARBA00022989"/>
    </source>
</evidence>
<evidence type="ECO:0000256" key="3">
    <source>
        <dbReference type="ARBA" id="ARBA00022692"/>
    </source>
</evidence>
<gene>
    <name evidence="10" type="ORF">EZE20_03800</name>
</gene>
<dbReference type="GO" id="GO:0005886">
    <property type="term" value="C:plasma membrane"/>
    <property type="evidence" value="ECO:0007669"/>
    <property type="project" value="UniProtKB-SubCell"/>
</dbReference>
<evidence type="ECO:0000256" key="5">
    <source>
        <dbReference type="ARBA" id="ARBA00023136"/>
    </source>
</evidence>
<feature type="region of interest" description="Disordered" evidence="6">
    <location>
        <begin position="149"/>
        <end position="209"/>
    </location>
</feature>
<dbReference type="PANTHER" id="PTHR33885">
    <property type="entry name" value="PHAGE SHOCK PROTEIN C"/>
    <property type="match status" value="1"/>
</dbReference>
<feature type="transmembrane region" description="Helical" evidence="7">
    <location>
        <begin position="97"/>
        <end position="114"/>
    </location>
</feature>
<comment type="caution">
    <text evidence="10">The sequence shown here is derived from an EMBL/GenBank/DDBJ whole genome shotgun (WGS) entry which is preliminary data.</text>
</comment>
<dbReference type="EMBL" id="SMJU01000002">
    <property type="protein sequence ID" value="TDB68055.1"/>
    <property type="molecule type" value="Genomic_DNA"/>
</dbReference>
<dbReference type="Pfam" id="PF04024">
    <property type="entry name" value="PspC"/>
    <property type="match status" value="1"/>
</dbReference>
<keyword evidence="11" id="KW-1185">Reference proteome</keyword>
<dbReference type="RefSeq" id="WP_132114652.1">
    <property type="nucleotide sequence ID" value="NZ_SMJU01000002.1"/>
</dbReference>
<dbReference type="InterPro" id="IPR007168">
    <property type="entry name" value="Phageshock_PspC_N"/>
</dbReference>
<protein>
    <submittedName>
        <fullName evidence="10">PspC domain-containing protein</fullName>
    </submittedName>
</protein>
<evidence type="ECO:0000259" key="8">
    <source>
        <dbReference type="Pfam" id="PF04024"/>
    </source>
</evidence>
<keyword evidence="4 7" id="KW-1133">Transmembrane helix</keyword>
<proteinExistence type="predicted"/>
<name>A0A4V2XAK6_9BACT</name>
<dbReference type="InterPro" id="IPR052027">
    <property type="entry name" value="PspC"/>
</dbReference>
<keyword evidence="2" id="KW-1003">Cell membrane</keyword>
<keyword evidence="5 7" id="KW-0472">Membrane</keyword>
<feature type="transmembrane region" description="Helical" evidence="7">
    <location>
        <begin position="126"/>
        <end position="141"/>
    </location>
</feature>
<dbReference type="OrthoDB" id="5772680at2"/>
<feature type="compositionally biased region" description="Pro residues" evidence="6">
    <location>
        <begin position="159"/>
        <end position="179"/>
    </location>
</feature>
<reference evidence="10 11" key="1">
    <citation type="submission" date="2019-02" db="EMBL/GenBank/DDBJ databases">
        <title>Arundinibacter roseus gen. nov., sp. nov., a new member of the family Cytophagaceae.</title>
        <authorList>
            <person name="Szuroczki S."/>
            <person name="Khayer B."/>
            <person name="Sproer C."/>
            <person name="Toumi M."/>
            <person name="Szabo A."/>
            <person name="Felfoldi T."/>
            <person name="Schumann P."/>
            <person name="Toth E."/>
        </authorList>
    </citation>
    <scope>NUCLEOTIDE SEQUENCE [LARGE SCALE GENOMIC DNA]</scope>
    <source>
        <strain evidence="10 11">DMA-k-7a</strain>
    </source>
</reference>
<dbReference type="Pfam" id="PF18917">
    <property type="entry name" value="LiaI-LiaF-like_TM1"/>
    <property type="match status" value="1"/>
</dbReference>
<feature type="transmembrane region" description="Helical" evidence="7">
    <location>
        <begin position="34"/>
        <end position="62"/>
    </location>
</feature>
<keyword evidence="3 7" id="KW-0812">Transmembrane</keyword>
<accession>A0A4V2XAK6</accession>
<evidence type="ECO:0000313" key="11">
    <source>
        <dbReference type="Proteomes" id="UP000295706"/>
    </source>
</evidence>
<comment type="subcellular location">
    <subcellularLocation>
        <location evidence="1">Cell membrane</location>
        <topology evidence="1">Single-pass membrane protein</topology>
    </subcellularLocation>
</comment>
<evidence type="ECO:0000256" key="6">
    <source>
        <dbReference type="SAM" id="MobiDB-lite"/>
    </source>
</evidence>
<evidence type="ECO:0000256" key="7">
    <source>
        <dbReference type="SAM" id="Phobius"/>
    </source>
</evidence>